<dbReference type="AlphaFoldDB" id="A0A3S4V7W2"/>
<dbReference type="EMBL" id="LR134473">
    <property type="protein sequence ID" value="VEI03801.1"/>
    <property type="molecule type" value="Genomic_DNA"/>
</dbReference>
<dbReference type="InterPro" id="IPR010982">
    <property type="entry name" value="Lambda_DNA-bd_dom_sf"/>
</dbReference>
<dbReference type="Pfam" id="PF13377">
    <property type="entry name" value="Peripla_BP_3"/>
    <property type="match status" value="1"/>
</dbReference>
<dbReference type="OrthoDB" id="189006at2"/>
<dbReference type="InterPro" id="IPR000843">
    <property type="entry name" value="HTH_LacI"/>
</dbReference>
<dbReference type="CDD" id="cd06267">
    <property type="entry name" value="PBP1_LacI_sugar_binding-like"/>
    <property type="match status" value="1"/>
</dbReference>
<dbReference type="SMART" id="SM00354">
    <property type="entry name" value="HTH_LACI"/>
    <property type="match status" value="1"/>
</dbReference>
<protein>
    <submittedName>
        <fullName evidence="1">Degradation activator</fullName>
    </submittedName>
</protein>
<dbReference type="Proteomes" id="UP000277858">
    <property type="component" value="Chromosome"/>
</dbReference>
<dbReference type="PANTHER" id="PTHR30146">
    <property type="entry name" value="LACI-RELATED TRANSCRIPTIONAL REPRESSOR"/>
    <property type="match status" value="1"/>
</dbReference>
<dbReference type="Gene3D" id="1.10.260.40">
    <property type="entry name" value="lambda repressor-like DNA-binding domains"/>
    <property type="match status" value="1"/>
</dbReference>
<dbReference type="SUPFAM" id="SSF47413">
    <property type="entry name" value="lambda repressor-like DNA-binding domains"/>
    <property type="match status" value="1"/>
</dbReference>
<dbReference type="PANTHER" id="PTHR30146:SF109">
    <property type="entry name" value="HTH-TYPE TRANSCRIPTIONAL REGULATOR GALS"/>
    <property type="match status" value="1"/>
</dbReference>
<gene>
    <name evidence="1" type="primary">degA_3</name>
    <name evidence="1" type="ORF">NCTC13652_02015</name>
</gene>
<dbReference type="Pfam" id="PF00356">
    <property type="entry name" value="LacI"/>
    <property type="match status" value="1"/>
</dbReference>
<sequence>MTGGEQGRGRRPTIRDVAAAAGVSKSLVSRAFIDPDRVGSESLKRIMSTADDLGYRPSWSARALNGPNGGFIGVVIADLYSPALAPIVAGAYRRLRAAGHDVLLSMASLSEPGADRQLEKAQVAFLHDLRPASLLVVGAVPDMRSLETLATQIPIVVAGSRDVALPVAAEVVTDDRAGMDAVITHLVALDHQDIAHIAGIGKVGEARADAFRESMSRHGLATRSTIIQGDFEEDAGYRCARELLASDTPPTAITTAGDPAAVGVLAAIGEAGSDVAVVGYGNAPVASYHLTQLTTMDPDNQQIGATAAATLLDAHLGDAAGRQIRVQPKLIVRSTSIPRSS</sequence>
<dbReference type="InterPro" id="IPR046335">
    <property type="entry name" value="LacI/GalR-like_sensor"/>
</dbReference>
<dbReference type="GO" id="GO:0003700">
    <property type="term" value="F:DNA-binding transcription factor activity"/>
    <property type="evidence" value="ECO:0007669"/>
    <property type="project" value="TreeGrafter"/>
</dbReference>
<dbReference type="SUPFAM" id="SSF53822">
    <property type="entry name" value="Periplasmic binding protein-like I"/>
    <property type="match status" value="1"/>
</dbReference>
<dbReference type="GO" id="GO:0000976">
    <property type="term" value="F:transcription cis-regulatory region binding"/>
    <property type="evidence" value="ECO:0007669"/>
    <property type="project" value="TreeGrafter"/>
</dbReference>
<dbReference type="Gene3D" id="3.40.50.2300">
    <property type="match status" value="2"/>
</dbReference>
<name>A0A3S4V7W2_9ACTN</name>
<dbReference type="CDD" id="cd01392">
    <property type="entry name" value="HTH_LacI"/>
    <property type="match status" value="1"/>
</dbReference>
<accession>A0A3S4V7W2</accession>
<organism evidence="1 2">
    <name type="scientific">Acidipropionibacterium jensenii</name>
    <dbReference type="NCBI Taxonomy" id="1749"/>
    <lineage>
        <taxon>Bacteria</taxon>
        <taxon>Bacillati</taxon>
        <taxon>Actinomycetota</taxon>
        <taxon>Actinomycetes</taxon>
        <taxon>Propionibacteriales</taxon>
        <taxon>Propionibacteriaceae</taxon>
        <taxon>Acidipropionibacterium</taxon>
    </lineage>
</organism>
<dbReference type="PROSITE" id="PS50932">
    <property type="entry name" value="HTH_LACI_2"/>
    <property type="match status" value="1"/>
</dbReference>
<dbReference type="STRING" id="1122997.GCA_000425285_00306"/>
<proteinExistence type="predicted"/>
<dbReference type="RefSeq" id="WP_084149189.1">
    <property type="nucleotide sequence ID" value="NZ_JAKDOF010000071.1"/>
</dbReference>
<evidence type="ECO:0000313" key="2">
    <source>
        <dbReference type="Proteomes" id="UP000277858"/>
    </source>
</evidence>
<dbReference type="InterPro" id="IPR028082">
    <property type="entry name" value="Peripla_BP_I"/>
</dbReference>
<evidence type="ECO:0000313" key="1">
    <source>
        <dbReference type="EMBL" id="VEI03801.1"/>
    </source>
</evidence>
<reference evidence="1 2" key="1">
    <citation type="submission" date="2018-12" db="EMBL/GenBank/DDBJ databases">
        <authorList>
            <consortium name="Pathogen Informatics"/>
        </authorList>
    </citation>
    <scope>NUCLEOTIDE SEQUENCE [LARGE SCALE GENOMIC DNA]</scope>
    <source>
        <strain evidence="1 2">NCTC13652</strain>
    </source>
</reference>
<keyword evidence="2" id="KW-1185">Reference proteome</keyword>